<dbReference type="NCBIfam" id="NF033103">
    <property type="entry name" value="bla_class_A"/>
    <property type="match status" value="1"/>
</dbReference>
<dbReference type="EMBL" id="JABKKJ010000017">
    <property type="protein sequence ID" value="NPE25763.1"/>
    <property type="molecule type" value="Genomic_DNA"/>
</dbReference>
<accession>A0ABX2B4M4</accession>
<comment type="catalytic activity">
    <reaction evidence="1">
        <text>a beta-lactam + H2O = a substituted beta-amino acid</text>
        <dbReference type="Rhea" id="RHEA:20401"/>
        <dbReference type="ChEBI" id="CHEBI:15377"/>
        <dbReference type="ChEBI" id="CHEBI:35627"/>
        <dbReference type="ChEBI" id="CHEBI:140347"/>
        <dbReference type="EC" id="3.5.2.6"/>
    </reaction>
</comment>
<dbReference type="Gene3D" id="3.40.710.10">
    <property type="entry name" value="DD-peptidase/beta-lactamase superfamily"/>
    <property type="match status" value="1"/>
</dbReference>
<evidence type="ECO:0000256" key="2">
    <source>
        <dbReference type="ARBA" id="ARBA00009009"/>
    </source>
</evidence>
<comment type="similarity">
    <text evidence="2">Belongs to the class-A beta-lactamase family.</text>
</comment>
<reference evidence="5 6" key="1">
    <citation type="submission" date="2020-05" db="EMBL/GenBank/DDBJ databases">
        <title>Distinct polysaccharide utilization as determinants for interspecies competition between intestinal Prevotella spp.</title>
        <authorList>
            <person name="Galvez E.J.C."/>
            <person name="Iljazovic A."/>
            <person name="Strowig T."/>
        </authorList>
    </citation>
    <scope>NUCLEOTIDE SEQUENCE [LARGE SCALE GENOMIC DNA]</scope>
    <source>
        <strain evidence="5 6">PCHR</strain>
    </source>
</reference>
<name>A0ABX2B4M4_9BACT</name>
<dbReference type="EC" id="3.5.2.6" evidence="3"/>
<dbReference type="RefSeq" id="WP_172345228.1">
    <property type="nucleotide sequence ID" value="NZ_CASYYZ010000011.1"/>
</dbReference>
<dbReference type="Pfam" id="PF13354">
    <property type="entry name" value="Beta-lactamase2"/>
    <property type="match status" value="1"/>
</dbReference>
<gene>
    <name evidence="5" type="primary">bla</name>
    <name evidence="5" type="ORF">HPS54_09595</name>
</gene>
<dbReference type="PANTHER" id="PTHR35333:SF3">
    <property type="entry name" value="BETA-LACTAMASE-TYPE TRANSPEPTIDASE FOLD CONTAINING PROTEIN"/>
    <property type="match status" value="1"/>
</dbReference>
<dbReference type="InterPro" id="IPR012338">
    <property type="entry name" value="Beta-lactam/transpept-like"/>
</dbReference>
<dbReference type="InterPro" id="IPR000871">
    <property type="entry name" value="Beta-lactam_class-A"/>
</dbReference>
<dbReference type="PANTHER" id="PTHR35333">
    <property type="entry name" value="BETA-LACTAMASE"/>
    <property type="match status" value="1"/>
</dbReference>
<comment type="caution">
    <text evidence="5">The sequence shown here is derived from an EMBL/GenBank/DDBJ whole genome shotgun (WGS) entry which is preliminary data.</text>
</comment>
<dbReference type="SUPFAM" id="SSF56601">
    <property type="entry name" value="beta-lactamase/transpeptidase-like"/>
    <property type="match status" value="1"/>
</dbReference>
<proteinExistence type="inferred from homology"/>
<evidence type="ECO:0000313" key="5">
    <source>
        <dbReference type="EMBL" id="NPE25763.1"/>
    </source>
</evidence>
<protein>
    <recommendedName>
        <fullName evidence="3">beta-lactamase</fullName>
        <ecNumber evidence="3">3.5.2.6</ecNumber>
    </recommendedName>
</protein>
<evidence type="ECO:0000259" key="4">
    <source>
        <dbReference type="Pfam" id="PF13354"/>
    </source>
</evidence>
<evidence type="ECO:0000313" key="6">
    <source>
        <dbReference type="Proteomes" id="UP000820977"/>
    </source>
</evidence>
<keyword evidence="6" id="KW-1185">Reference proteome</keyword>
<dbReference type="Proteomes" id="UP000820977">
    <property type="component" value="Unassembled WGS sequence"/>
</dbReference>
<dbReference type="InterPro" id="IPR045155">
    <property type="entry name" value="Beta-lactam_cat"/>
</dbReference>
<organism evidence="5 6">
    <name type="scientific">Xylanibacter caecicola</name>
    <dbReference type="NCBI Taxonomy" id="2736294"/>
    <lineage>
        <taxon>Bacteria</taxon>
        <taxon>Pseudomonadati</taxon>
        <taxon>Bacteroidota</taxon>
        <taxon>Bacteroidia</taxon>
        <taxon>Bacteroidales</taxon>
        <taxon>Prevotellaceae</taxon>
        <taxon>Xylanibacter</taxon>
    </lineage>
</organism>
<sequence>MVFALMISVICGARGRSLEKELLSYVRSCRAKIGVAVITDTNDTVCVNNDRRYPMNSVMKLYQAMAVVETMQNKGISLDSLLFISDEDLHPETYSPMRDACPKGNFRISVAGLLKYSLQQSDNNACDILFDRVVGTNDTDGYIRSLGIDGFAIKVNEKEMFNNHELSVKNWNYPLSAAALINKLFTERLYLPVYNEFLMETLVSCNTGQKRLSAPLLSTGAVIGHKTGTGFTSPEGLPQGINDVGFVMLPDGRHYAIAVFIESSCCNMEDTERMIADISGLVYKSFMKE</sequence>
<evidence type="ECO:0000256" key="1">
    <source>
        <dbReference type="ARBA" id="ARBA00001526"/>
    </source>
</evidence>
<feature type="domain" description="Beta-lactamase class A catalytic" evidence="4">
    <location>
        <begin position="40"/>
        <end position="260"/>
    </location>
</feature>
<evidence type="ECO:0000256" key="3">
    <source>
        <dbReference type="ARBA" id="ARBA00012865"/>
    </source>
</evidence>